<dbReference type="Proteomes" id="UP000199159">
    <property type="component" value="Unassembled WGS sequence"/>
</dbReference>
<evidence type="ECO:0000313" key="5">
    <source>
        <dbReference type="EMBL" id="SDP45977.1"/>
    </source>
</evidence>
<feature type="transmembrane region" description="Helical" evidence="3">
    <location>
        <begin position="210"/>
        <end position="230"/>
    </location>
</feature>
<evidence type="ECO:0000256" key="3">
    <source>
        <dbReference type="SAM" id="Phobius"/>
    </source>
</evidence>
<dbReference type="Pfam" id="PF00892">
    <property type="entry name" value="EamA"/>
    <property type="match status" value="2"/>
</dbReference>
<evidence type="ECO:0000256" key="1">
    <source>
        <dbReference type="ARBA" id="ARBA00004127"/>
    </source>
</evidence>
<evidence type="ECO:0000313" key="6">
    <source>
        <dbReference type="Proteomes" id="UP000199159"/>
    </source>
</evidence>
<dbReference type="SUPFAM" id="SSF103481">
    <property type="entry name" value="Multidrug resistance efflux transporter EmrE"/>
    <property type="match status" value="2"/>
</dbReference>
<dbReference type="InterPro" id="IPR000620">
    <property type="entry name" value="EamA_dom"/>
</dbReference>
<gene>
    <name evidence="5" type="ORF">SAMN05216565_103152</name>
</gene>
<feature type="transmembrane region" description="Helical" evidence="3">
    <location>
        <begin position="242"/>
        <end position="260"/>
    </location>
</feature>
<dbReference type="PANTHER" id="PTHR22911">
    <property type="entry name" value="ACYL-MALONYL CONDENSING ENZYME-RELATED"/>
    <property type="match status" value="1"/>
</dbReference>
<feature type="domain" description="EamA" evidence="4">
    <location>
        <begin position="147"/>
        <end position="283"/>
    </location>
</feature>
<keyword evidence="6" id="KW-1185">Reference proteome</keyword>
<dbReference type="AlphaFoldDB" id="A0A1H0SW22"/>
<feature type="transmembrane region" description="Helical" evidence="3">
    <location>
        <begin position="122"/>
        <end position="140"/>
    </location>
</feature>
<dbReference type="EMBL" id="FNJU01000003">
    <property type="protein sequence ID" value="SDP45977.1"/>
    <property type="molecule type" value="Genomic_DNA"/>
</dbReference>
<reference evidence="6" key="1">
    <citation type="submission" date="2016-10" db="EMBL/GenBank/DDBJ databases">
        <authorList>
            <person name="Varghese N."/>
            <person name="Submissions S."/>
        </authorList>
    </citation>
    <scope>NUCLEOTIDE SEQUENCE [LARGE SCALE GENOMIC DNA]</scope>
    <source>
        <strain evidence="6">IBRC-M10078</strain>
    </source>
</reference>
<protein>
    <submittedName>
        <fullName evidence="5">Uncharacterized membrane protein</fullName>
    </submittedName>
</protein>
<dbReference type="PANTHER" id="PTHR22911:SF137">
    <property type="entry name" value="SOLUTE CARRIER FAMILY 35 MEMBER G2-RELATED"/>
    <property type="match status" value="1"/>
</dbReference>
<dbReference type="InterPro" id="IPR037185">
    <property type="entry name" value="EmrE-like"/>
</dbReference>
<name>A0A1H0SW22_9BACI</name>
<keyword evidence="3" id="KW-0472">Membrane</keyword>
<keyword evidence="3" id="KW-0812">Transmembrane</keyword>
<sequence>MTDIQKGYLFNFLSVLMMGVGPLLSKFGLLDISPSKAAIINAITIIIASYLWGKLTKHSVRFYYEKEMLWLALFNTLGVIFLFISMDLLSPVQVGFLGRFYTVFAVVLSFFILGERMTRREIIFIMLAISGAFLFVNKGGDFKVALLGSVFAILYTFFFALTNVFIKKTLSKDKNSNSILFTNNCITLVIVVIYALLIGDLFDGAYTFQGVSFIASSALITGFVGTIFLYEALKYLRFSIANVTRAFSPVLLAIISFPFFPVPLTLTNIIGAILLLVSILLLSIGDHKKQKVEDQN</sequence>
<dbReference type="RefSeq" id="WP_090851789.1">
    <property type="nucleotide sequence ID" value="NZ_FNJU01000003.1"/>
</dbReference>
<feature type="transmembrane region" description="Helical" evidence="3">
    <location>
        <begin position="146"/>
        <end position="166"/>
    </location>
</feature>
<feature type="domain" description="EamA" evidence="4">
    <location>
        <begin position="6"/>
        <end position="136"/>
    </location>
</feature>
<dbReference type="STRING" id="930152.SAMN05216565_103152"/>
<feature type="transmembrane region" description="Helical" evidence="3">
    <location>
        <begin position="178"/>
        <end position="198"/>
    </location>
</feature>
<feature type="transmembrane region" description="Helical" evidence="3">
    <location>
        <begin position="7"/>
        <end position="25"/>
    </location>
</feature>
<feature type="transmembrane region" description="Helical" evidence="3">
    <location>
        <begin position="37"/>
        <end position="56"/>
    </location>
</feature>
<comment type="similarity">
    <text evidence="2">Belongs to the EamA transporter family.</text>
</comment>
<dbReference type="GO" id="GO:0016020">
    <property type="term" value="C:membrane"/>
    <property type="evidence" value="ECO:0007669"/>
    <property type="project" value="InterPro"/>
</dbReference>
<evidence type="ECO:0000259" key="4">
    <source>
        <dbReference type="Pfam" id="PF00892"/>
    </source>
</evidence>
<evidence type="ECO:0000256" key="2">
    <source>
        <dbReference type="ARBA" id="ARBA00007362"/>
    </source>
</evidence>
<keyword evidence="3" id="KW-1133">Transmembrane helix</keyword>
<organism evidence="5 6">
    <name type="scientific">Litchfieldia salsa</name>
    <dbReference type="NCBI Taxonomy" id="930152"/>
    <lineage>
        <taxon>Bacteria</taxon>
        <taxon>Bacillati</taxon>
        <taxon>Bacillota</taxon>
        <taxon>Bacilli</taxon>
        <taxon>Bacillales</taxon>
        <taxon>Bacillaceae</taxon>
        <taxon>Litchfieldia</taxon>
    </lineage>
</organism>
<dbReference type="OrthoDB" id="2412798at2"/>
<feature type="transmembrane region" description="Helical" evidence="3">
    <location>
        <begin position="68"/>
        <end position="86"/>
    </location>
</feature>
<accession>A0A1H0SW22</accession>
<feature type="transmembrane region" description="Helical" evidence="3">
    <location>
        <begin position="92"/>
        <end position="113"/>
    </location>
</feature>
<comment type="subcellular location">
    <subcellularLocation>
        <location evidence="1">Endomembrane system</location>
        <topology evidence="1">Multi-pass membrane protein</topology>
    </subcellularLocation>
</comment>
<proteinExistence type="inferred from homology"/>
<feature type="transmembrane region" description="Helical" evidence="3">
    <location>
        <begin position="266"/>
        <end position="285"/>
    </location>
</feature>